<keyword evidence="6 8" id="KW-0503">Monooxygenase</keyword>
<comment type="cofactor">
    <cofactor evidence="7">
        <name>heme</name>
        <dbReference type="ChEBI" id="CHEBI:30413"/>
    </cofactor>
</comment>
<evidence type="ECO:0000256" key="5">
    <source>
        <dbReference type="ARBA" id="ARBA00023004"/>
    </source>
</evidence>
<dbReference type="InterPro" id="IPR036396">
    <property type="entry name" value="Cyt_P450_sf"/>
</dbReference>
<dbReference type="AlphaFoldDB" id="A0A6A3BH98"/>
<evidence type="ECO:0000256" key="6">
    <source>
        <dbReference type="ARBA" id="ARBA00023033"/>
    </source>
</evidence>
<dbReference type="PRINTS" id="PR00385">
    <property type="entry name" value="P450"/>
</dbReference>
<feature type="binding site" description="axial binding residue" evidence="7">
    <location>
        <position position="435"/>
    </location>
    <ligand>
        <name>heme</name>
        <dbReference type="ChEBI" id="CHEBI:30413"/>
    </ligand>
    <ligandPart>
        <name>Fe</name>
        <dbReference type="ChEBI" id="CHEBI:18248"/>
    </ligandPart>
</feature>
<keyword evidence="5 7" id="KW-0408">Iron</keyword>
<dbReference type="InterPro" id="IPR001128">
    <property type="entry name" value="Cyt_P450"/>
</dbReference>
<comment type="similarity">
    <text evidence="1 8">Belongs to the cytochrome P450 family.</text>
</comment>
<evidence type="ECO:0000313" key="10">
    <source>
        <dbReference type="Proteomes" id="UP000436088"/>
    </source>
</evidence>
<protein>
    <submittedName>
        <fullName evidence="9">Cytochrome P450</fullName>
    </submittedName>
</protein>
<dbReference type="GO" id="GO:0020037">
    <property type="term" value="F:heme binding"/>
    <property type="evidence" value="ECO:0007669"/>
    <property type="project" value="InterPro"/>
</dbReference>
<dbReference type="Proteomes" id="UP000436088">
    <property type="component" value="Unassembled WGS sequence"/>
</dbReference>
<dbReference type="PRINTS" id="PR00463">
    <property type="entry name" value="EP450I"/>
</dbReference>
<evidence type="ECO:0000256" key="3">
    <source>
        <dbReference type="ARBA" id="ARBA00022723"/>
    </source>
</evidence>
<dbReference type="InterPro" id="IPR017972">
    <property type="entry name" value="Cyt_P450_CS"/>
</dbReference>
<dbReference type="GO" id="GO:0005506">
    <property type="term" value="F:iron ion binding"/>
    <property type="evidence" value="ECO:0007669"/>
    <property type="project" value="InterPro"/>
</dbReference>
<keyword evidence="10" id="KW-1185">Reference proteome</keyword>
<dbReference type="GO" id="GO:0004497">
    <property type="term" value="F:monooxygenase activity"/>
    <property type="evidence" value="ECO:0007669"/>
    <property type="project" value="UniProtKB-KW"/>
</dbReference>
<evidence type="ECO:0000256" key="4">
    <source>
        <dbReference type="ARBA" id="ARBA00023002"/>
    </source>
</evidence>
<dbReference type="FunFam" id="1.10.630.10:FF:000081">
    <property type="entry name" value="Cytochrome P450 CYP81N5"/>
    <property type="match status" value="1"/>
</dbReference>
<proteinExistence type="inferred from homology"/>
<name>A0A6A3BH98_HIBSY</name>
<keyword evidence="3 7" id="KW-0479">Metal-binding</keyword>
<keyword evidence="4 8" id="KW-0560">Oxidoreductase</keyword>
<evidence type="ECO:0000313" key="9">
    <source>
        <dbReference type="EMBL" id="KAE8714392.1"/>
    </source>
</evidence>
<evidence type="ECO:0000256" key="2">
    <source>
        <dbReference type="ARBA" id="ARBA00022617"/>
    </source>
</evidence>
<organism evidence="9 10">
    <name type="scientific">Hibiscus syriacus</name>
    <name type="common">Rose of Sharon</name>
    <dbReference type="NCBI Taxonomy" id="106335"/>
    <lineage>
        <taxon>Eukaryota</taxon>
        <taxon>Viridiplantae</taxon>
        <taxon>Streptophyta</taxon>
        <taxon>Embryophyta</taxon>
        <taxon>Tracheophyta</taxon>
        <taxon>Spermatophyta</taxon>
        <taxon>Magnoliopsida</taxon>
        <taxon>eudicotyledons</taxon>
        <taxon>Gunneridae</taxon>
        <taxon>Pentapetalae</taxon>
        <taxon>rosids</taxon>
        <taxon>malvids</taxon>
        <taxon>Malvales</taxon>
        <taxon>Malvaceae</taxon>
        <taxon>Malvoideae</taxon>
        <taxon>Hibiscus</taxon>
    </lineage>
</organism>
<dbReference type="GO" id="GO:0016705">
    <property type="term" value="F:oxidoreductase activity, acting on paired donors, with incorporation or reduction of molecular oxygen"/>
    <property type="evidence" value="ECO:0007669"/>
    <property type="project" value="InterPro"/>
</dbReference>
<dbReference type="Pfam" id="PF00067">
    <property type="entry name" value="p450"/>
    <property type="match status" value="1"/>
</dbReference>
<reference evidence="9" key="1">
    <citation type="submission" date="2019-09" db="EMBL/GenBank/DDBJ databases">
        <title>Draft genome information of white flower Hibiscus syriacus.</title>
        <authorList>
            <person name="Kim Y.-M."/>
        </authorList>
    </citation>
    <scope>NUCLEOTIDE SEQUENCE [LARGE SCALE GENOMIC DNA]</scope>
    <source>
        <strain evidence="9">YM2019G1</strain>
    </source>
</reference>
<dbReference type="SUPFAM" id="SSF48264">
    <property type="entry name" value="Cytochrome P450"/>
    <property type="match status" value="1"/>
</dbReference>
<dbReference type="EMBL" id="VEPZ02000872">
    <property type="protein sequence ID" value="KAE8714392.1"/>
    <property type="molecule type" value="Genomic_DNA"/>
</dbReference>
<dbReference type="CDD" id="cd20653">
    <property type="entry name" value="CYP81"/>
    <property type="match status" value="1"/>
</dbReference>
<evidence type="ECO:0000256" key="8">
    <source>
        <dbReference type="RuleBase" id="RU000461"/>
    </source>
</evidence>
<dbReference type="OrthoDB" id="1055148at2759"/>
<dbReference type="InterPro" id="IPR002401">
    <property type="entry name" value="Cyt_P450_E_grp-I"/>
</dbReference>
<dbReference type="Gene3D" id="1.10.630.10">
    <property type="entry name" value="Cytochrome P450"/>
    <property type="match status" value="1"/>
</dbReference>
<comment type="caution">
    <text evidence="9">The sequence shown here is derived from an EMBL/GenBank/DDBJ whole genome shotgun (WGS) entry which is preliminary data.</text>
</comment>
<evidence type="ECO:0000256" key="1">
    <source>
        <dbReference type="ARBA" id="ARBA00010617"/>
    </source>
</evidence>
<dbReference type="PANTHER" id="PTHR47947:SF13">
    <property type="entry name" value="CYTOCHROME P450, FAMILY 81, SUBFAMILY K, POLYPEPTIDE 1-RELATED"/>
    <property type="match status" value="1"/>
</dbReference>
<dbReference type="PANTHER" id="PTHR47947">
    <property type="entry name" value="CYTOCHROME P450 82C3-RELATED"/>
    <property type="match status" value="1"/>
</dbReference>
<sequence>MENLYQYLGIIIFILLTIKLLPRNKTQNLPPSPFPLPIIGHLHLIKNPLYQSMATLLSKYGPVLYLRIGCRNVLVLSSPSVVEECLTNSDIFANRPRTMAGDLLTYNYTTFVWAPYSPLWRNLRRLSVVEIFSSNSVKKFSSTREDEVANFVRRLFEVSARNDTQKLDMKYLFCLLTTNVMSQMVAGKRGVEDPRDTEAEKKFFREFKDIFFPSLGTNICDFFPVLRWIGFLGIEKNLKKLHRIRDEYIQNLVDGIRLKKTKKNSSLIEKLLSLQEEDPNFCSDEIIKGMILMMFIAGTETTAVTMEWAMSLLLNHPEALHKARTEIDGQVGHDRLLNDSDLSKLPYLRCIVNETLRLYPPAPMLLPHCSSEDCVVDGYEIPKGTLLLVHSWAIHRDPGLWEDPTEFKPERFDEGTLDDKKGLKYLPFGLGKRACPGNTMGLRLVLLALGAAIQCFEWEKVGSGKVDMTPGKGLTISKAKPLEALCRPRPDLVKLLSQF</sequence>
<keyword evidence="2 7" id="KW-0349">Heme</keyword>
<dbReference type="PROSITE" id="PS00086">
    <property type="entry name" value="CYTOCHROME_P450"/>
    <property type="match status" value="1"/>
</dbReference>
<evidence type="ECO:0000256" key="7">
    <source>
        <dbReference type="PIRSR" id="PIRSR602401-1"/>
    </source>
</evidence>
<dbReference type="InterPro" id="IPR050651">
    <property type="entry name" value="Plant_Cytochrome_P450_Monoox"/>
</dbReference>
<accession>A0A6A3BH98</accession>
<gene>
    <name evidence="9" type="ORF">F3Y22_tig00110198pilonHSYRG00292</name>
</gene>